<keyword evidence="2" id="KW-0472">Membrane</keyword>
<accession>A0A5N6RH95</accession>
<dbReference type="AlphaFoldDB" id="A0A5N6RH95"/>
<feature type="region of interest" description="Disordered" evidence="1">
    <location>
        <begin position="27"/>
        <end position="62"/>
    </location>
</feature>
<protein>
    <submittedName>
        <fullName evidence="3">Uncharacterized protein</fullName>
    </submittedName>
</protein>
<dbReference type="EMBL" id="CM017326">
    <property type="protein sequence ID" value="KAE8077187.1"/>
    <property type="molecule type" value="Genomic_DNA"/>
</dbReference>
<dbReference type="PANTHER" id="PTHR35830">
    <property type="entry name" value="OS05G0299200 PROTEIN"/>
    <property type="match status" value="1"/>
</dbReference>
<keyword evidence="2" id="KW-0812">Transmembrane</keyword>
<evidence type="ECO:0000256" key="2">
    <source>
        <dbReference type="SAM" id="Phobius"/>
    </source>
</evidence>
<dbReference type="PANTHER" id="PTHR35830:SF1">
    <property type="entry name" value="OS05G0299200 PROTEIN"/>
    <property type="match status" value="1"/>
</dbReference>
<evidence type="ECO:0000256" key="1">
    <source>
        <dbReference type="SAM" id="MobiDB-lite"/>
    </source>
</evidence>
<feature type="compositionally biased region" description="Basic residues" evidence="1">
    <location>
        <begin position="36"/>
        <end position="49"/>
    </location>
</feature>
<proteinExistence type="predicted"/>
<organism evidence="3 4">
    <name type="scientific">Carpinus fangiana</name>
    <dbReference type="NCBI Taxonomy" id="176857"/>
    <lineage>
        <taxon>Eukaryota</taxon>
        <taxon>Viridiplantae</taxon>
        <taxon>Streptophyta</taxon>
        <taxon>Embryophyta</taxon>
        <taxon>Tracheophyta</taxon>
        <taxon>Spermatophyta</taxon>
        <taxon>Magnoliopsida</taxon>
        <taxon>eudicotyledons</taxon>
        <taxon>Gunneridae</taxon>
        <taxon>Pentapetalae</taxon>
        <taxon>rosids</taxon>
        <taxon>fabids</taxon>
        <taxon>Fagales</taxon>
        <taxon>Betulaceae</taxon>
        <taxon>Carpinus</taxon>
    </lineage>
</organism>
<evidence type="ECO:0000313" key="4">
    <source>
        <dbReference type="Proteomes" id="UP000327013"/>
    </source>
</evidence>
<sequence length="449" mass="50146">MNSANALTHIHSLSRFPLPHHHRTQCLAPLSTSSLRPRRRRTHRRKNHKLTSTTTTTTASPDGKLQTVIDLNDFSAQTSSFLHTLQHSSQSQIHKIVYSARDAYEDLQTLITLDDDRRVIVSCRRSTVYFVGGLVVWSFVLVFVLRVLGRLGLAVRRGLSGSRNGPVVVRRDRSLGGREVVVGRSANVERNTRVSSNPLSPASGTNAGVSGRILKSRVRSREKKLPKWWPVSVSQPGLVLNKEEYQREANRLIRVIMDNRTNGKDIMDDDIIQLRQLCRTSGVGVSIDTKNTRDYFYRASVDLVLNFCSWAPSHITSVEIDGEDAPQFVAGLAENIGLENIHAARIVSAAVAARTRSRFLQAWALEMQGKHAEAKLELSKICLIHRIFPPEEFSPEMEMVARGLEKHLKVEQRELLLSMFAGVCSEESHRSATEALGLMPSPEGVGDLQ</sequence>
<feature type="transmembrane region" description="Helical" evidence="2">
    <location>
        <begin position="128"/>
        <end position="148"/>
    </location>
</feature>
<keyword evidence="4" id="KW-1185">Reference proteome</keyword>
<keyword evidence="2" id="KW-1133">Transmembrane helix</keyword>
<dbReference type="Proteomes" id="UP000327013">
    <property type="component" value="Chromosome 6"/>
</dbReference>
<dbReference type="OrthoDB" id="1898167at2759"/>
<name>A0A5N6RH95_9ROSI</name>
<evidence type="ECO:0000313" key="3">
    <source>
        <dbReference type="EMBL" id="KAE8077187.1"/>
    </source>
</evidence>
<reference evidence="3 4" key="1">
    <citation type="submission" date="2019-06" db="EMBL/GenBank/DDBJ databases">
        <title>A chromosomal-level reference genome of Carpinus fangiana (Coryloideae, Betulaceae).</title>
        <authorList>
            <person name="Yang X."/>
            <person name="Wang Z."/>
            <person name="Zhang L."/>
            <person name="Hao G."/>
            <person name="Liu J."/>
            <person name="Yang Y."/>
        </authorList>
    </citation>
    <scope>NUCLEOTIDE SEQUENCE [LARGE SCALE GENOMIC DNA]</scope>
    <source>
        <strain evidence="3">Cfa_2016G</strain>
        <tissue evidence="3">Leaf</tissue>
    </source>
</reference>
<gene>
    <name evidence="3" type="ORF">FH972_015775</name>
</gene>